<dbReference type="PANTHER" id="PTHR38165">
    <property type="match status" value="1"/>
</dbReference>
<dbReference type="InterPro" id="IPR037176">
    <property type="entry name" value="Osmotin/thaumatin-like_sf"/>
</dbReference>
<sequence>TSSSTVYAYITGQAINNNNRVALLQSDGRTVYYPDSPPNTGTPLARNVAIALGAPGNTVTVQIPQMAGGRSVG</sequence>
<dbReference type="InterPro" id="IPR037398">
    <property type="entry name" value="Glyco_hydro_64_fam"/>
</dbReference>
<dbReference type="Proteomes" id="UP001357485">
    <property type="component" value="Unassembled WGS sequence"/>
</dbReference>
<dbReference type="InterPro" id="IPR032477">
    <property type="entry name" value="Glyco_hydro_64"/>
</dbReference>
<gene>
    <name evidence="2" type="ORF">LTR16_010718</name>
</gene>
<feature type="domain" description="GH64" evidence="1">
    <location>
        <begin position="2"/>
        <end position="70"/>
    </location>
</feature>
<comment type="caution">
    <text evidence="2">The sequence shown here is derived from an EMBL/GenBank/DDBJ whole genome shotgun (WGS) entry which is preliminary data.</text>
</comment>
<dbReference type="EMBL" id="JAVRRA010003129">
    <property type="protein sequence ID" value="KAK5276769.1"/>
    <property type="molecule type" value="Genomic_DNA"/>
</dbReference>
<keyword evidence="3" id="KW-1185">Reference proteome</keyword>
<feature type="non-terminal residue" evidence="2">
    <location>
        <position position="1"/>
    </location>
</feature>
<evidence type="ECO:0000313" key="2">
    <source>
        <dbReference type="EMBL" id="KAK5276769.1"/>
    </source>
</evidence>
<organism evidence="2 3">
    <name type="scientific">Cryomyces antarcticus</name>
    <dbReference type="NCBI Taxonomy" id="329879"/>
    <lineage>
        <taxon>Eukaryota</taxon>
        <taxon>Fungi</taxon>
        <taxon>Dikarya</taxon>
        <taxon>Ascomycota</taxon>
        <taxon>Pezizomycotina</taxon>
        <taxon>Dothideomycetes</taxon>
        <taxon>Dothideomycetes incertae sedis</taxon>
        <taxon>Cryomyces</taxon>
    </lineage>
</organism>
<proteinExistence type="predicted"/>
<reference evidence="2 3" key="1">
    <citation type="submission" date="2023-08" db="EMBL/GenBank/DDBJ databases">
        <title>Black Yeasts Isolated from many extreme environments.</title>
        <authorList>
            <person name="Coleine C."/>
            <person name="Stajich J.E."/>
            <person name="Selbmann L."/>
        </authorList>
    </citation>
    <scope>NUCLEOTIDE SEQUENCE [LARGE SCALE GENOMIC DNA]</scope>
    <source>
        <strain evidence="2 3">CCFEE 536</strain>
    </source>
</reference>
<accession>A0ABR0M3E2</accession>
<dbReference type="Gene3D" id="2.60.110.10">
    <property type="entry name" value="Thaumatin"/>
    <property type="match status" value="1"/>
</dbReference>
<dbReference type="Pfam" id="PF16483">
    <property type="entry name" value="Glyco_hydro_64"/>
    <property type="match status" value="1"/>
</dbReference>
<name>A0ABR0M3E2_9PEZI</name>
<evidence type="ECO:0000259" key="1">
    <source>
        <dbReference type="Pfam" id="PF16483"/>
    </source>
</evidence>
<dbReference type="PANTHER" id="PTHR38165:SF1">
    <property type="entry name" value="GLUCANASE B"/>
    <property type="match status" value="1"/>
</dbReference>
<protein>
    <recommendedName>
        <fullName evidence="1">GH64 domain-containing protein</fullName>
    </recommendedName>
</protein>
<evidence type="ECO:0000313" key="3">
    <source>
        <dbReference type="Proteomes" id="UP001357485"/>
    </source>
</evidence>